<evidence type="ECO:0000259" key="3">
    <source>
        <dbReference type="SMART" id="SM01083"/>
    </source>
</evidence>
<feature type="domain" description="CBF1-interacting co-repressor CIR N-terminal" evidence="3">
    <location>
        <begin position="8"/>
        <end position="44"/>
    </location>
</feature>
<dbReference type="InterPro" id="IPR039875">
    <property type="entry name" value="LENG1-like"/>
</dbReference>
<evidence type="ECO:0000256" key="1">
    <source>
        <dbReference type="SAM" id="Coils"/>
    </source>
</evidence>
<evidence type="ECO:0000313" key="4">
    <source>
        <dbReference type="EMBL" id="JAS34340.1"/>
    </source>
</evidence>
<dbReference type="EMBL" id="GEDC01002958">
    <property type="protein sequence ID" value="JAS34340.1"/>
    <property type="molecule type" value="Transcribed_RNA"/>
</dbReference>
<dbReference type="PANTHER" id="PTHR22093:SF0">
    <property type="entry name" value="LEUKOCYTE RECEPTOR CLUSTER MEMBER 1"/>
    <property type="match status" value="1"/>
</dbReference>
<gene>
    <name evidence="4" type="ORF">g.10929</name>
</gene>
<protein>
    <recommendedName>
        <fullName evidence="3">CBF1-interacting co-repressor CIR N-terminal domain-containing protein</fullName>
    </recommendedName>
</protein>
<dbReference type="AlphaFoldDB" id="A0A1B6E8S7"/>
<proteinExistence type="predicted"/>
<evidence type="ECO:0000256" key="2">
    <source>
        <dbReference type="SAM" id="MobiDB-lite"/>
    </source>
</evidence>
<sequence>MNILPKKRWHVRTKENIARVRRDEAKAAEEEKEELRRTKLAEQEARTDILRQKARKIYDGRNPENTERIVSKQSEHINFFKDLEEGLVSFTGTNKEHEIEKKEEKEKYEKQIGYLTYLGQDTVESTGKTSWYNKIPDRLSITPNNESIEVSSKTKLLSDPLSNIRRYLKLDFKEKNLVESKYKRKRSVSTSEDEGGKKHNKKLRKSKKKHKHKDRHKKDLSKGKKNKKYSKKYQLQEDQPNLEYLRAQRLKREQEERLRAEKVLAKMKVSIQNDPQVSVDNISSCRRNKIWYHIIEKARQIAPDMTKCCFWVRHMKWYLTCVFMKCNTECYVYS</sequence>
<dbReference type="InterPro" id="IPR019339">
    <property type="entry name" value="CIR_N_dom"/>
</dbReference>
<feature type="region of interest" description="Disordered" evidence="2">
    <location>
        <begin position="182"/>
        <end position="233"/>
    </location>
</feature>
<keyword evidence="1" id="KW-0175">Coiled coil</keyword>
<reference evidence="4" key="1">
    <citation type="submission" date="2015-12" db="EMBL/GenBank/DDBJ databases">
        <title>De novo transcriptome assembly of four potential Pierce s Disease insect vectors from Arizona vineyards.</title>
        <authorList>
            <person name="Tassone E.E."/>
        </authorList>
    </citation>
    <scope>NUCLEOTIDE SEQUENCE</scope>
</reference>
<accession>A0A1B6E8S7</accession>
<feature type="compositionally biased region" description="Basic residues" evidence="2">
    <location>
        <begin position="198"/>
        <end position="231"/>
    </location>
</feature>
<dbReference type="Pfam" id="PF10197">
    <property type="entry name" value="Cir_N"/>
    <property type="match status" value="1"/>
</dbReference>
<dbReference type="SMART" id="SM01083">
    <property type="entry name" value="Cir_N"/>
    <property type="match status" value="1"/>
</dbReference>
<feature type="coiled-coil region" evidence="1">
    <location>
        <begin position="18"/>
        <end position="48"/>
    </location>
</feature>
<name>A0A1B6E8S7_9HEMI</name>
<organism evidence="4">
    <name type="scientific">Clastoptera arizonana</name>
    <name type="common">Arizona spittle bug</name>
    <dbReference type="NCBI Taxonomy" id="38151"/>
    <lineage>
        <taxon>Eukaryota</taxon>
        <taxon>Metazoa</taxon>
        <taxon>Ecdysozoa</taxon>
        <taxon>Arthropoda</taxon>
        <taxon>Hexapoda</taxon>
        <taxon>Insecta</taxon>
        <taxon>Pterygota</taxon>
        <taxon>Neoptera</taxon>
        <taxon>Paraneoptera</taxon>
        <taxon>Hemiptera</taxon>
        <taxon>Auchenorrhyncha</taxon>
        <taxon>Cercopoidea</taxon>
        <taxon>Clastopteridae</taxon>
        <taxon>Clastoptera</taxon>
    </lineage>
</organism>
<dbReference type="PANTHER" id="PTHR22093">
    <property type="entry name" value="LEUKOCYTE RECEPTOR CLUSTER LRC MEMBER 1"/>
    <property type="match status" value="1"/>
</dbReference>